<keyword evidence="2" id="KW-1185">Reference proteome</keyword>
<reference evidence="1 2" key="1">
    <citation type="submission" date="2019-06" db="EMBL/GenBank/DDBJ databases">
        <title>Whole genome sequence for Rhodospirillaceae sp. R148.</title>
        <authorList>
            <person name="Wang G."/>
        </authorList>
    </citation>
    <scope>NUCLEOTIDE SEQUENCE [LARGE SCALE GENOMIC DNA]</scope>
    <source>
        <strain evidence="1 2">R148</strain>
    </source>
</reference>
<evidence type="ECO:0000313" key="1">
    <source>
        <dbReference type="EMBL" id="TQV83195.1"/>
    </source>
</evidence>
<name>A0A545U150_9PROT</name>
<proteinExistence type="predicted"/>
<protein>
    <submittedName>
        <fullName evidence="1">Uncharacterized protein</fullName>
    </submittedName>
</protein>
<dbReference type="EMBL" id="VHSH01000001">
    <property type="protein sequence ID" value="TQV83195.1"/>
    <property type="molecule type" value="Genomic_DNA"/>
</dbReference>
<accession>A0A545U150</accession>
<dbReference type="Proteomes" id="UP000315252">
    <property type="component" value="Unassembled WGS sequence"/>
</dbReference>
<gene>
    <name evidence="1" type="ORF">FKG95_00930</name>
</gene>
<evidence type="ECO:0000313" key="2">
    <source>
        <dbReference type="Proteomes" id="UP000315252"/>
    </source>
</evidence>
<dbReference type="RefSeq" id="WP_142894238.1">
    <property type="nucleotide sequence ID" value="NZ_ML660052.1"/>
</dbReference>
<sequence length="240" mass="25759">MPEEWMPVAYASVIVNGLDLHTVPEERGMAFFNERSLFNRFSGSCKKIGSLGETLSEDATQPGFRQRQRTQTGQVLNEKEDGVTFASIFDARLSALNTDGRTGVAIGPYSVSEDLNILFAPGINAVAFDLYQMADGLKDITVSLFDMSDHLIAAKEMKTLHKGGFFGAIDHSNLIGRISLHANFTGRAEGSKNAAPDLGSIGQVANDNPEPAVQVLFSIALASLGVARRSGSAVAHLESR</sequence>
<comment type="caution">
    <text evidence="1">The sequence shown here is derived from an EMBL/GenBank/DDBJ whole genome shotgun (WGS) entry which is preliminary data.</text>
</comment>
<organism evidence="1 2">
    <name type="scientific">Denitrobaculum tricleocarpae</name>
    <dbReference type="NCBI Taxonomy" id="2591009"/>
    <lineage>
        <taxon>Bacteria</taxon>
        <taxon>Pseudomonadati</taxon>
        <taxon>Pseudomonadota</taxon>
        <taxon>Alphaproteobacteria</taxon>
        <taxon>Rhodospirillales</taxon>
        <taxon>Rhodospirillaceae</taxon>
        <taxon>Denitrobaculum</taxon>
    </lineage>
</organism>
<dbReference type="AlphaFoldDB" id="A0A545U150"/>